<reference evidence="2 3" key="1">
    <citation type="submission" date="2023-03" db="EMBL/GenBank/DDBJ databases">
        <title>Bacillus Genome Sequencing.</title>
        <authorList>
            <person name="Dunlap C."/>
        </authorList>
    </citation>
    <scope>NUCLEOTIDE SEQUENCE [LARGE SCALE GENOMIC DNA]</scope>
    <source>
        <strain evidence="2 3">B-59205</strain>
    </source>
</reference>
<dbReference type="RefSeq" id="WP_326124588.1">
    <property type="nucleotide sequence ID" value="NZ_JARSFG010000020.1"/>
</dbReference>
<evidence type="ECO:0000313" key="2">
    <source>
        <dbReference type="EMBL" id="MEC1180073.1"/>
    </source>
</evidence>
<protein>
    <recommendedName>
        <fullName evidence="4">YceG-like family protein</fullName>
    </recommendedName>
</protein>
<keyword evidence="1" id="KW-0175">Coiled coil</keyword>
<accession>A0AAW9NUV3</accession>
<feature type="coiled-coil region" evidence="1">
    <location>
        <begin position="38"/>
        <end position="72"/>
    </location>
</feature>
<organism evidence="2 3">
    <name type="scientific">Metasolibacillus meyeri</name>
    <dbReference type="NCBI Taxonomy" id="1071052"/>
    <lineage>
        <taxon>Bacteria</taxon>
        <taxon>Bacillati</taxon>
        <taxon>Bacillota</taxon>
        <taxon>Bacilli</taxon>
        <taxon>Bacillales</taxon>
        <taxon>Caryophanaceae</taxon>
        <taxon>Metasolibacillus</taxon>
    </lineage>
</organism>
<dbReference type="AlphaFoldDB" id="A0AAW9NUV3"/>
<evidence type="ECO:0008006" key="4">
    <source>
        <dbReference type="Google" id="ProtNLM"/>
    </source>
</evidence>
<dbReference type="EMBL" id="JARSFG010000020">
    <property type="protein sequence ID" value="MEC1180073.1"/>
    <property type="molecule type" value="Genomic_DNA"/>
</dbReference>
<name>A0AAW9NUV3_9BACL</name>
<dbReference type="Proteomes" id="UP001344888">
    <property type="component" value="Unassembled WGS sequence"/>
</dbReference>
<sequence length="167" mass="18430">MKSFLRTFGIALFLVGALLAVGKQWQIPVLSSEVIADTKKQDARIAELEQQLSEANAQVAELQQTVAHAELEEEQEVVTTEPAENGDAVSETDDNVVSGVVYIYEGVSIYDIGKQVEDAGILANGRELELFLSKREYSRSIQKGHFELNSSMTLEQMARILTGKKVQ</sequence>
<proteinExistence type="predicted"/>
<comment type="caution">
    <text evidence="2">The sequence shown here is derived from an EMBL/GenBank/DDBJ whole genome shotgun (WGS) entry which is preliminary data.</text>
</comment>
<keyword evidence="3" id="KW-1185">Reference proteome</keyword>
<evidence type="ECO:0000313" key="3">
    <source>
        <dbReference type="Proteomes" id="UP001344888"/>
    </source>
</evidence>
<gene>
    <name evidence="2" type="ORF">P9B03_16345</name>
</gene>
<evidence type="ECO:0000256" key="1">
    <source>
        <dbReference type="SAM" id="Coils"/>
    </source>
</evidence>
<dbReference type="Gene3D" id="3.30.1490.480">
    <property type="entry name" value="Endolytic murein transglycosylase"/>
    <property type="match status" value="1"/>
</dbReference>